<protein>
    <submittedName>
        <fullName evidence="7">DNA-binding transcriptional response regulator, NtrC family, contains REC, AAA-type ATPase, and a Fis-type DNA-binding domains</fullName>
    </submittedName>
</protein>
<dbReference type="SMART" id="SM00382">
    <property type="entry name" value="AAA"/>
    <property type="match status" value="1"/>
</dbReference>
<dbReference type="Proteomes" id="UP000199107">
    <property type="component" value="Unassembled WGS sequence"/>
</dbReference>
<dbReference type="PANTHER" id="PTHR32071">
    <property type="entry name" value="TRANSCRIPTIONAL REGULATORY PROTEIN"/>
    <property type="match status" value="1"/>
</dbReference>
<dbReference type="STRING" id="48727.SAMN05192555_105183"/>
<keyword evidence="8" id="KW-1185">Reference proteome</keyword>
<evidence type="ECO:0000259" key="6">
    <source>
        <dbReference type="PROSITE" id="PS50045"/>
    </source>
</evidence>
<dbReference type="CDD" id="cd00009">
    <property type="entry name" value="AAA"/>
    <property type="match status" value="1"/>
</dbReference>
<dbReference type="Pfam" id="PF25601">
    <property type="entry name" value="AAA_lid_14"/>
    <property type="match status" value="1"/>
</dbReference>
<evidence type="ECO:0000256" key="1">
    <source>
        <dbReference type="ARBA" id="ARBA00022741"/>
    </source>
</evidence>
<dbReference type="AlphaFoldDB" id="A0A1G9L7E3"/>
<evidence type="ECO:0000256" key="4">
    <source>
        <dbReference type="ARBA" id="ARBA00023125"/>
    </source>
</evidence>
<dbReference type="InterPro" id="IPR003593">
    <property type="entry name" value="AAA+_ATPase"/>
</dbReference>
<organism evidence="7 8">
    <name type="scientific">Franzmannia pantelleriensis</name>
    <dbReference type="NCBI Taxonomy" id="48727"/>
    <lineage>
        <taxon>Bacteria</taxon>
        <taxon>Pseudomonadati</taxon>
        <taxon>Pseudomonadota</taxon>
        <taxon>Gammaproteobacteria</taxon>
        <taxon>Oceanospirillales</taxon>
        <taxon>Halomonadaceae</taxon>
        <taxon>Franzmannia</taxon>
    </lineage>
</organism>
<dbReference type="SUPFAM" id="SSF52540">
    <property type="entry name" value="P-loop containing nucleoside triphosphate hydrolases"/>
    <property type="match status" value="1"/>
</dbReference>
<feature type="domain" description="Sigma-54 factor interaction" evidence="6">
    <location>
        <begin position="146"/>
        <end position="375"/>
    </location>
</feature>
<dbReference type="InterPro" id="IPR025943">
    <property type="entry name" value="Sigma_54_int_dom_ATP-bd_2"/>
</dbReference>
<evidence type="ECO:0000256" key="2">
    <source>
        <dbReference type="ARBA" id="ARBA00022840"/>
    </source>
</evidence>
<keyword evidence="1" id="KW-0547">Nucleotide-binding</keyword>
<dbReference type="GO" id="GO:0003677">
    <property type="term" value="F:DNA binding"/>
    <property type="evidence" value="ECO:0007669"/>
    <property type="project" value="UniProtKB-KW"/>
</dbReference>
<evidence type="ECO:0000256" key="3">
    <source>
        <dbReference type="ARBA" id="ARBA00023015"/>
    </source>
</evidence>
<evidence type="ECO:0000313" key="8">
    <source>
        <dbReference type="Proteomes" id="UP000199107"/>
    </source>
</evidence>
<accession>A0A1G9L7E3</accession>
<evidence type="ECO:0000313" key="7">
    <source>
        <dbReference type="EMBL" id="SDL57804.1"/>
    </source>
</evidence>
<reference evidence="8" key="1">
    <citation type="submission" date="2016-10" db="EMBL/GenBank/DDBJ databases">
        <authorList>
            <person name="Varghese N."/>
            <person name="Submissions S."/>
        </authorList>
    </citation>
    <scope>NUCLEOTIDE SEQUENCE [LARGE SCALE GENOMIC DNA]</scope>
    <source>
        <strain evidence="8">AAP</strain>
    </source>
</reference>
<dbReference type="Gene3D" id="3.40.50.300">
    <property type="entry name" value="P-loop containing nucleotide triphosphate hydrolases"/>
    <property type="match status" value="1"/>
</dbReference>
<dbReference type="InterPro" id="IPR058031">
    <property type="entry name" value="AAA_lid_NorR"/>
</dbReference>
<dbReference type="PANTHER" id="PTHR32071:SF120">
    <property type="entry name" value="TRANSCRIPTIONAL REGULATOR-RELATED"/>
    <property type="match status" value="1"/>
</dbReference>
<keyword evidence="4 7" id="KW-0238">DNA-binding</keyword>
<dbReference type="FunFam" id="3.40.50.300:FF:000006">
    <property type="entry name" value="DNA-binding transcriptional regulator NtrC"/>
    <property type="match status" value="1"/>
</dbReference>
<dbReference type="PROSITE" id="PS00676">
    <property type="entry name" value="SIGMA54_INTERACT_2"/>
    <property type="match status" value="1"/>
</dbReference>
<evidence type="ECO:0000256" key="5">
    <source>
        <dbReference type="ARBA" id="ARBA00023163"/>
    </source>
</evidence>
<dbReference type="PROSITE" id="PS00688">
    <property type="entry name" value="SIGMA54_INTERACT_3"/>
    <property type="match status" value="1"/>
</dbReference>
<dbReference type="GO" id="GO:0005524">
    <property type="term" value="F:ATP binding"/>
    <property type="evidence" value="ECO:0007669"/>
    <property type="project" value="UniProtKB-KW"/>
</dbReference>
<keyword evidence="3" id="KW-0805">Transcription regulation</keyword>
<proteinExistence type="predicted"/>
<keyword evidence="2" id="KW-0067">ATP-binding</keyword>
<gene>
    <name evidence="7" type="ORF">SAMN05192555_105183</name>
</gene>
<dbReference type="OrthoDB" id="9804019at2"/>
<dbReference type="Pfam" id="PF00158">
    <property type="entry name" value="Sigma54_activat"/>
    <property type="match status" value="1"/>
</dbReference>
<dbReference type="Gene3D" id="1.10.8.60">
    <property type="match status" value="1"/>
</dbReference>
<dbReference type="EMBL" id="FNGH01000005">
    <property type="protein sequence ID" value="SDL57804.1"/>
    <property type="molecule type" value="Genomic_DNA"/>
</dbReference>
<keyword evidence="5" id="KW-0804">Transcription</keyword>
<sequence length="451" mass="51231">MKSRVLAVFDQNTRFHKLIKALSSIHDWEPCLYGTFSGTINGTNKAARVGVVLLDKQSVQDPQYLTKLKQQLCGSRLYWLALLDTLELPSNGFLNSMLDRFFHCYQMLPCSVERVHYLLAEMHELHVWQRLSWPSTPRASSEALTIIGSQQTTSKLFDRIKRFASVDAPVMISGETGTGKELAAHAIHLASSRANGPFIAVNCGALPEGLAQSELYGYEKGAFTGAYQQRKGYIEAASGGTLFLDEIGDLPLPIQVNLLRFLESQRMMRVGGRNEFFANVRIIAATHVDLYKAVVSNTFRDDLYHRLNVLNIQLLPLRERISDIQPLAEFFFRKFRNEGGCCLWGISQEALDVMQSHTWPGNIRELMNRMRRAILHSDSPLLLPIDMGLEKRQKERYITSLELIRNQAEYRALCESLTNNSYDLARVASELMISKITLYRLIEKHNLKLSS</sequence>
<name>A0A1G9L7E3_9GAMM</name>
<dbReference type="GO" id="GO:0006355">
    <property type="term" value="P:regulation of DNA-templated transcription"/>
    <property type="evidence" value="ECO:0007669"/>
    <property type="project" value="InterPro"/>
</dbReference>
<dbReference type="Gene3D" id="1.10.10.60">
    <property type="entry name" value="Homeodomain-like"/>
    <property type="match status" value="1"/>
</dbReference>
<dbReference type="PROSITE" id="PS50045">
    <property type="entry name" value="SIGMA54_INTERACT_4"/>
    <property type="match status" value="1"/>
</dbReference>
<dbReference type="InterPro" id="IPR027417">
    <property type="entry name" value="P-loop_NTPase"/>
</dbReference>
<dbReference type="InterPro" id="IPR002078">
    <property type="entry name" value="Sigma_54_int"/>
</dbReference>
<dbReference type="InterPro" id="IPR025944">
    <property type="entry name" value="Sigma_54_int_dom_CS"/>
</dbReference>